<sequence length="694" mass="74714">MSTTSDYKTSKEAFVSGMSGSTIGHVNMISLVALSSIALHSSLRTRLPPSKPLSFPAEFLVLAVPLLLSVTIAANAPGLLNLVLIVATIGVLLMFPRRESGNVLPLGVSQTSSPNRDGQENGRARDVGVDEEEEDVRGMGRDGVALGITHIPLLPALTTYRAHMLLLTAICILAVDFQVFPRELAKCETFGVSLMDLGVGSFVFSQGVVSALPIIKNPLYLTTPFVPKFTTVLRKCLPLLLLGLLRTVSVKGTEYPEHQTEYGTHWNFFITLGLLPILQVLLHPLILYLPISLVGVIVALSHQLALSSGGLTSYVLNEPRESFISANKEGLVSLTGYLAIHLLGLSTGTLVLPPSPSYFRRQQDLLRQRQLQCLSPTSPTPSSTFPSVYDISSLNPSSSTASGVSPTRERPQSELERDFQFPPRSPTRSRRTSFDTSATDSPVLPTLTSFNSLNSLNVNSPSIPSRPSFDTHLSPYSPTSPNFSNEGGSPSPNPAQQGRRISTTTTPVKRENDRTAIELCSYAFLWWVSLGVSKLVGVGGGVSRRLVNLQYITYTIAFNTTFLLGYLLLDLLFFPSPLSKSVYSPVSGLKVTPAAAPAVGGEPNGSGRDSRIAGTSDVSTGSDTMVGGAPKLLDAINRNGLVLFLLANVATGLINLTIPTMYVTDGWAMVILTLYTFGMCAVAWGCRGRKLWRF</sequence>
<feature type="transmembrane region" description="Helical" evidence="10">
    <location>
        <begin position="641"/>
        <end position="661"/>
    </location>
</feature>
<accession>A0ABP1DRA7</accession>
<feature type="compositionally biased region" description="Basic and acidic residues" evidence="9">
    <location>
        <begin position="117"/>
        <end position="128"/>
    </location>
</feature>
<comment type="pathway">
    <text evidence="2">Glycolipid biosynthesis; glycosylphosphatidylinositol-anchor biosynthesis.</text>
</comment>
<dbReference type="PANTHER" id="PTHR20661">
    <property type="entry name" value="PHOSPHATIDYLINOSITOL-GLYCAN BIOSYNTHESIS CLASS W PROTEIN"/>
    <property type="match status" value="1"/>
</dbReference>
<keyword evidence="5" id="KW-0337">GPI-anchor biosynthesis</keyword>
<feature type="transmembrane region" description="Helical" evidence="10">
    <location>
        <begin position="293"/>
        <end position="316"/>
    </location>
</feature>
<feature type="region of interest" description="Disordered" evidence="9">
    <location>
        <begin position="597"/>
        <end position="622"/>
    </location>
</feature>
<dbReference type="Proteomes" id="UP001497453">
    <property type="component" value="Chromosome 5"/>
</dbReference>
<feature type="transmembrane region" description="Helical" evidence="10">
    <location>
        <begin position="519"/>
        <end position="539"/>
    </location>
</feature>
<comment type="subcellular location">
    <subcellularLocation>
        <location evidence="1">Membrane</location>
        <topology evidence="1">Multi-pass membrane protein</topology>
    </subcellularLocation>
</comment>
<keyword evidence="12" id="KW-1185">Reference proteome</keyword>
<feature type="compositionally biased region" description="Low complexity" evidence="9">
    <location>
        <begin position="455"/>
        <end position="465"/>
    </location>
</feature>
<dbReference type="Pfam" id="PF06423">
    <property type="entry name" value="GWT1"/>
    <property type="match status" value="2"/>
</dbReference>
<keyword evidence="8 10" id="KW-0472">Membrane</keyword>
<proteinExistence type="inferred from homology"/>
<name>A0ABP1DRA7_9APHY</name>
<evidence type="ECO:0000256" key="1">
    <source>
        <dbReference type="ARBA" id="ARBA00004141"/>
    </source>
</evidence>
<keyword evidence="6 10" id="KW-0812">Transmembrane</keyword>
<evidence type="ECO:0000256" key="10">
    <source>
        <dbReference type="SAM" id="Phobius"/>
    </source>
</evidence>
<feature type="transmembrane region" description="Helical" evidence="10">
    <location>
        <begin position="265"/>
        <end position="286"/>
    </location>
</feature>
<feature type="compositionally biased region" description="Basic and acidic residues" evidence="9">
    <location>
        <begin position="407"/>
        <end position="419"/>
    </location>
</feature>
<dbReference type="InterPro" id="IPR009447">
    <property type="entry name" value="PIGW/GWT1"/>
</dbReference>
<evidence type="ECO:0000256" key="4">
    <source>
        <dbReference type="ARBA" id="ARBA00014495"/>
    </source>
</evidence>
<feature type="transmembrane region" description="Helical" evidence="10">
    <location>
        <begin position="667"/>
        <end position="686"/>
    </location>
</feature>
<evidence type="ECO:0000313" key="11">
    <source>
        <dbReference type="EMBL" id="CAL1710320.1"/>
    </source>
</evidence>
<feature type="transmembrane region" description="Helical" evidence="10">
    <location>
        <begin position="162"/>
        <end position="180"/>
    </location>
</feature>
<evidence type="ECO:0000256" key="5">
    <source>
        <dbReference type="ARBA" id="ARBA00022502"/>
    </source>
</evidence>
<evidence type="ECO:0000256" key="3">
    <source>
        <dbReference type="ARBA" id="ARBA00007559"/>
    </source>
</evidence>
<feature type="compositionally biased region" description="Low complexity" evidence="9">
    <location>
        <begin position="374"/>
        <end position="387"/>
    </location>
</feature>
<evidence type="ECO:0000313" key="12">
    <source>
        <dbReference type="Proteomes" id="UP001497453"/>
    </source>
</evidence>
<feature type="transmembrane region" description="Helical" evidence="10">
    <location>
        <begin position="551"/>
        <end position="574"/>
    </location>
</feature>
<gene>
    <name evidence="11" type="ORF">GFSPODELE1_LOCUS7759</name>
</gene>
<keyword evidence="7 10" id="KW-1133">Transmembrane helix</keyword>
<feature type="transmembrane region" description="Helical" evidence="10">
    <location>
        <begin position="336"/>
        <end position="359"/>
    </location>
</feature>
<feature type="region of interest" description="Disordered" evidence="9">
    <location>
        <begin position="455"/>
        <end position="507"/>
    </location>
</feature>
<evidence type="ECO:0000256" key="9">
    <source>
        <dbReference type="SAM" id="MobiDB-lite"/>
    </source>
</evidence>
<feature type="compositionally biased region" description="Polar residues" evidence="9">
    <location>
        <begin position="390"/>
        <end position="405"/>
    </location>
</feature>
<feature type="transmembrane region" description="Helical" evidence="10">
    <location>
        <begin position="78"/>
        <end position="95"/>
    </location>
</feature>
<feature type="transmembrane region" description="Helical" evidence="10">
    <location>
        <begin position="192"/>
        <end position="215"/>
    </location>
</feature>
<dbReference type="PANTHER" id="PTHR20661:SF0">
    <property type="entry name" value="PHOSPHATIDYLINOSITOL-GLYCAN BIOSYNTHESIS CLASS W PROTEIN"/>
    <property type="match status" value="1"/>
</dbReference>
<evidence type="ECO:0000256" key="8">
    <source>
        <dbReference type="ARBA" id="ARBA00023136"/>
    </source>
</evidence>
<feature type="transmembrane region" description="Helical" evidence="10">
    <location>
        <begin position="53"/>
        <end position="72"/>
    </location>
</feature>
<evidence type="ECO:0000256" key="7">
    <source>
        <dbReference type="ARBA" id="ARBA00022989"/>
    </source>
</evidence>
<protein>
    <recommendedName>
        <fullName evidence="4">GPI-anchored wall transfer protein 1</fullName>
    </recommendedName>
</protein>
<feature type="transmembrane region" description="Helical" evidence="10">
    <location>
        <begin position="20"/>
        <end position="41"/>
    </location>
</feature>
<feature type="region of interest" description="Disordered" evidence="9">
    <location>
        <begin position="374"/>
        <end position="441"/>
    </location>
</feature>
<organism evidence="11 12">
    <name type="scientific">Somion occarium</name>
    <dbReference type="NCBI Taxonomy" id="3059160"/>
    <lineage>
        <taxon>Eukaryota</taxon>
        <taxon>Fungi</taxon>
        <taxon>Dikarya</taxon>
        <taxon>Basidiomycota</taxon>
        <taxon>Agaricomycotina</taxon>
        <taxon>Agaricomycetes</taxon>
        <taxon>Polyporales</taxon>
        <taxon>Cerrenaceae</taxon>
        <taxon>Somion</taxon>
    </lineage>
</organism>
<dbReference type="EMBL" id="OZ037948">
    <property type="protein sequence ID" value="CAL1710320.1"/>
    <property type="molecule type" value="Genomic_DNA"/>
</dbReference>
<comment type="similarity">
    <text evidence="3">Belongs to the PIGW family.</text>
</comment>
<feature type="compositionally biased region" description="Polar residues" evidence="9">
    <location>
        <begin position="474"/>
        <end position="507"/>
    </location>
</feature>
<evidence type="ECO:0000256" key="2">
    <source>
        <dbReference type="ARBA" id="ARBA00004687"/>
    </source>
</evidence>
<evidence type="ECO:0000256" key="6">
    <source>
        <dbReference type="ARBA" id="ARBA00022692"/>
    </source>
</evidence>
<feature type="region of interest" description="Disordered" evidence="9">
    <location>
        <begin position="106"/>
        <end position="133"/>
    </location>
</feature>
<reference evidence="12" key="1">
    <citation type="submission" date="2024-04" db="EMBL/GenBank/DDBJ databases">
        <authorList>
            <person name="Shaw F."/>
            <person name="Minotto A."/>
        </authorList>
    </citation>
    <scope>NUCLEOTIDE SEQUENCE [LARGE SCALE GENOMIC DNA]</scope>
</reference>